<keyword evidence="2" id="KW-1003">Cell membrane</keyword>
<reference evidence="7 9" key="1">
    <citation type="journal article" date="2015" name="Genome Announc.">
        <title>Complete Genome Sequence of Cupriavidus basilensis 4G11, Isolated from the Oak Ridge Field Research Center Site.</title>
        <authorList>
            <person name="Ray J."/>
            <person name="Waters R.J."/>
            <person name="Skerker J.M."/>
            <person name="Kuehl J.V."/>
            <person name="Price M.N."/>
            <person name="Huang J."/>
            <person name="Chakraborty R."/>
            <person name="Arkin A.P."/>
            <person name="Deutschbauer A."/>
        </authorList>
    </citation>
    <scope>NUCLEOTIDE SEQUENCE [LARGE SCALE GENOMIC DNA]</scope>
    <source>
        <strain evidence="7">4G11</strain>
    </source>
</reference>
<dbReference type="GO" id="GO:0005524">
    <property type="term" value="F:ATP binding"/>
    <property type="evidence" value="ECO:0007669"/>
    <property type="project" value="UniProtKB-KW"/>
</dbReference>
<organism evidence="7 9">
    <name type="scientific">Cupriavidus basilensis</name>
    <dbReference type="NCBI Taxonomy" id="68895"/>
    <lineage>
        <taxon>Bacteria</taxon>
        <taxon>Pseudomonadati</taxon>
        <taxon>Pseudomonadota</taxon>
        <taxon>Betaproteobacteria</taxon>
        <taxon>Burkholderiales</taxon>
        <taxon>Burkholderiaceae</taxon>
        <taxon>Cupriavidus</taxon>
    </lineage>
</organism>
<dbReference type="OrthoDB" id="5298774at2"/>
<dbReference type="SMART" id="SM00382">
    <property type="entry name" value="AAA"/>
    <property type="match status" value="1"/>
</dbReference>
<dbReference type="InterPro" id="IPR047641">
    <property type="entry name" value="ABC_transpr_MalK/UgpC-like"/>
</dbReference>
<dbReference type="GO" id="GO:0140359">
    <property type="term" value="F:ABC-type transporter activity"/>
    <property type="evidence" value="ECO:0007669"/>
    <property type="project" value="UniProtKB-ARBA"/>
</dbReference>
<dbReference type="Pfam" id="PF00005">
    <property type="entry name" value="ABC_tran"/>
    <property type="match status" value="1"/>
</dbReference>
<keyword evidence="1" id="KW-0813">Transport</keyword>
<evidence type="ECO:0000313" key="10">
    <source>
        <dbReference type="Proteomes" id="UP000397656"/>
    </source>
</evidence>
<dbReference type="PANTHER" id="PTHR43875:SF1">
    <property type="entry name" value="OSMOPROTECTIVE COMPOUNDS UPTAKE ATP-BINDING PROTEIN GGTA"/>
    <property type="match status" value="1"/>
</dbReference>
<keyword evidence="9" id="KW-1185">Reference proteome</keyword>
<dbReference type="KEGG" id="cbw:RR42_s1460"/>
<dbReference type="AlphaFoldDB" id="A0A0C4YJ34"/>
<dbReference type="Proteomes" id="UP000031843">
    <property type="component" value="Chromosome secondary"/>
</dbReference>
<sequence length="357" mass="38341">MHEPTTITLRHCGKTFADGTLALQPLDLDIGAGETVVLLGPSGCGKTTTLRIIAGLEFPDAGGVVMFGDNDVTPLPIEQRGVGMVFQSYALFPNMTVAENIAYGLRVRRIDAAARRRRVDEMLAMMHLGPFAERRIDQLSGGQRQRVALARAIAVQPRVLLLDEPLTALDAKLRDALRADINQLLRSLHITAVYVTHDQAEAMALGDRIIVMDRGRIAQTGTPQQIYRAPANAFVADFIGTMNRLPAVLEADAWRVPGGLVPRHGTAASLAAAPSPRAELLFRPEDVALAQAEDAHLGGSVVTALFLGNYTRLLVDVGAPAPLVVDTTRRDGWLAGDRVGLRLDTGHLITLPEALAA</sequence>
<evidence type="ECO:0000313" key="9">
    <source>
        <dbReference type="Proteomes" id="UP000031843"/>
    </source>
</evidence>
<dbReference type="GO" id="GO:0016887">
    <property type="term" value="F:ATP hydrolysis activity"/>
    <property type="evidence" value="ECO:0007669"/>
    <property type="project" value="InterPro"/>
</dbReference>
<dbReference type="InterPro" id="IPR017871">
    <property type="entry name" value="ABC_transporter-like_CS"/>
</dbReference>
<dbReference type="PROSITE" id="PS00211">
    <property type="entry name" value="ABC_TRANSPORTER_1"/>
    <property type="match status" value="1"/>
</dbReference>
<keyword evidence="3" id="KW-0997">Cell inner membrane</keyword>
<name>A0A0C4YJ34_9BURK</name>
<dbReference type="STRING" id="68895.RR42_s1460"/>
<dbReference type="SUPFAM" id="SSF50331">
    <property type="entry name" value="MOP-like"/>
    <property type="match status" value="1"/>
</dbReference>
<keyword evidence="4" id="KW-0547">Nucleotide-binding</keyword>
<dbReference type="InterPro" id="IPR003439">
    <property type="entry name" value="ABC_transporter-like_ATP-bd"/>
</dbReference>
<proteinExistence type="predicted"/>
<gene>
    <name evidence="8" type="ORF">F7R26_029780</name>
    <name evidence="7" type="ORF">RR42_s1460</name>
</gene>
<dbReference type="PANTHER" id="PTHR43875">
    <property type="entry name" value="MALTODEXTRIN IMPORT ATP-BINDING PROTEIN MSMX"/>
    <property type="match status" value="1"/>
</dbReference>
<dbReference type="InterPro" id="IPR013611">
    <property type="entry name" value="Transp-assoc_OB_typ2"/>
</dbReference>
<dbReference type="SUPFAM" id="SSF52540">
    <property type="entry name" value="P-loop containing nucleoside triphosphate hydrolases"/>
    <property type="match status" value="1"/>
</dbReference>
<dbReference type="InterPro" id="IPR003593">
    <property type="entry name" value="AAA+_ATPase"/>
</dbReference>
<feature type="domain" description="ABC transporter" evidence="6">
    <location>
        <begin position="7"/>
        <end position="239"/>
    </location>
</feature>
<keyword evidence="3" id="KW-0472">Membrane</keyword>
<accession>A0A0C4YJ34</accession>
<dbReference type="FunFam" id="3.40.50.300:FF:000042">
    <property type="entry name" value="Maltose/maltodextrin ABC transporter, ATP-binding protein"/>
    <property type="match status" value="1"/>
</dbReference>
<dbReference type="EMBL" id="CP010537">
    <property type="protein sequence ID" value="AJG23048.1"/>
    <property type="molecule type" value="Genomic_DNA"/>
</dbReference>
<dbReference type="GeneID" id="98405150"/>
<dbReference type="Gene3D" id="2.40.50.100">
    <property type="match status" value="1"/>
</dbReference>
<evidence type="ECO:0000313" key="7">
    <source>
        <dbReference type="EMBL" id="AJG23048.1"/>
    </source>
</evidence>
<evidence type="ECO:0000256" key="2">
    <source>
        <dbReference type="ARBA" id="ARBA00022475"/>
    </source>
</evidence>
<dbReference type="Gene3D" id="3.40.50.300">
    <property type="entry name" value="P-loop containing nucleotide triphosphate hydrolases"/>
    <property type="match status" value="1"/>
</dbReference>
<dbReference type="EMBL" id="CP062804">
    <property type="protein sequence ID" value="QOT78974.1"/>
    <property type="molecule type" value="Genomic_DNA"/>
</dbReference>
<dbReference type="Proteomes" id="UP000397656">
    <property type="component" value="Chromosome 2"/>
</dbReference>
<protein>
    <submittedName>
        <fullName evidence="8">ABC transporter ATP-binding protein</fullName>
    </submittedName>
    <submittedName>
        <fullName evidence="7">Putrescine transport ATP-binding protein PotA</fullName>
    </submittedName>
</protein>
<keyword evidence="5 7" id="KW-0067">ATP-binding</keyword>
<dbReference type="RefSeq" id="WP_043354725.1">
    <property type="nucleotide sequence ID" value="NZ_CP010537.1"/>
</dbReference>
<dbReference type="InterPro" id="IPR027417">
    <property type="entry name" value="P-loop_NTPase"/>
</dbReference>
<evidence type="ECO:0000256" key="3">
    <source>
        <dbReference type="ARBA" id="ARBA00022519"/>
    </source>
</evidence>
<dbReference type="InterPro" id="IPR008995">
    <property type="entry name" value="Mo/tungstate-bd_C_term_dom"/>
</dbReference>
<evidence type="ECO:0000313" key="8">
    <source>
        <dbReference type="EMBL" id="QOT78974.1"/>
    </source>
</evidence>
<dbReference type="GO" id="GO:0055052">
    <property type="term" value="C:ATP-binding cassette (ABC) transporter complex, substrate-binding subunit-containing"/>
    <property type="evidence" value="ECO:0007669"/>
    <property type="project" value="TreeGrafter"/>
</dbReference>
<reference evidence="8 10" key="2">
    <citation type="submission" date="2020-10" db="EMBL/GenBank/DDBJ databases">
        <title>Complete genome sequence of Cupriavidus basilensis CCUG 49340T.</title>
        <authorList>
            <person name="Salva-Serra F."/>
            <person name="Donoso R.A."/>
            <person name="Cho K.H."/>
            <person name="Yoo J.A."/>
            <person name="Lee K."/>
            <person name="Yoon S.-H."/>
            <person name="Perez-Pantoja D."/>
            <person name="Moore E.R.B."/>
        </authorList>
    </citation>
    <scope>NUCLEOTIDE SEQUENCE [LARGE SCALE GENOMIC DNA]</scope>
    <source>
        <strain evidence="10">CCUG 49340</strain>
        <strain evidence="8">DSM 11853</strain>
    </source>
</reference>
<evidence type="ECO:0000256" key="1">
    <source>
        <dbReference type="ARBA" id="ARBA00022448"/>
    </source>
</evidence>
<evidence type="ECO:0000256" key="5">
    <source>
        <dbReference type="ARBA" id="ARBA00022840"/>
    </source>
</evidence>
<evidence type="ECO:0000259" key="6">
    <source>
        <dbReference type="PROSITE" id="PS50893"/>
    </source>
</evidence>
<dbReference type="Pfam" id="PF08402">
    <property type="entry name" value="TOBE_2"/>
    <property type="match status" value="1"/>
</dbReference>
<evidence type="ECO:0000256" key="4">
    <source>
        <dbReference type="ARBA" id="ARBA00022741"/>
    </source>
</evidence>
<dbReference type="PROSITE" id="PS50893">
    <property type="entry name" value="ABC_TRANSPORTER_2"/>
    <property type="match status" value="1"/>
</dbReference>